<dbReference type="Gene3D" id="1.20.120.520">
    <property type="entry name" value="nmb1532 protein domain like"/>
    <property type="match status" value="1"/>
</dbReference>
<evidence type="ECO:0000259" key="1">
    <source>
        <dbReference type="Pfam" id="PF01814"/>
    </source>
</evidence>
<dbReference type="InterPro" id="IPR012312">
    <property type="entry name" value="Hemerythrin-like"/>
</dbReference>
<dbReference type="Pfam" id="PF01814">
    <property type="entry name" value="Hemerythrin"/>
    <property type="match status" value="1"/>
</dbReference>
<feature type="domain" description="Hemerythrin-like" evidence="1">
    <location>
        <begin position="23"/>
        <end position="145"/>
    </location>
</feature>
<dbReference type="EMBL" id="CP144700">
    <property type="protein sequence ID" value="WVZ23964.1"/>
    <property type="molecule type" value="Genomic_DNA"/>
</dbReference>
<name>A0AAQ3S980_VIGMU</name>
<accession>A0AAQ3S980</accession>
<dbReference type="Proteomes" id="UP001374535">
    <property type="component" value="Chromosome 1"/>
</dbReference>
<proteinExistence type="predicted"/>
<organism evidence="2 3">
    <name type="scientific">Vigna mungo</name>
    <name type="common">Black gram</name>
    <name type="synonym">Phaseolus mungo</name>
    <dbReference type="NCBI Taxonomy" id="3915"/>
    <lineage>
        <taxon>Eukaryota</taxon>
        <taxon>Viridiplantae</taxon>
        <taxon>Streptophyta</taxon>
        <taxon>Embryophyta</taxon>
        <taxon>Tracheophyta</taxon>
        <taxon>Spermatophyta</taxon>
        <taxon>Magnoliopsida</taxon>
        <taxon>eudicotyledons</taxon>
        <taxon>Gunneridae</taxon>
        <taxon>Pentapetalae</taxon>
        <taxon>rosids</taxon>
        <taxon>fabids</taxon>
        <taxon>Fabales</taxon>
        <taxon>Fabaceae</taxon>
        <taxon>Papilionoideae</taxon>
        <taxon>50 kb inversion clade</taxon>
        <taxon>NPAAA clade</taxon>
        <taxon>indigoferoid/millettioid clade</taxon>
        <taxon>Phaseoleae</taxon>
        <taxon>Vigna</taxon>
    </lineage>
</organism>
<reference evidence="2 3" key="1">
    <citation type="journal article" date="2023" name="Life. Sci Alliance">
        <title>Evolutionary insights into 3D genome organization and epigenetic landscape of Vigna mungo.</title>
        <authorList>
            <person name="Junaid A."/>
            <person name="Singh B."/>
            <person name="Bhatia S."/>
        </authorList>
    </citation>
    <scope>NUCLEOTIDE SEQUENCE [LARGE SCALE GENOMIC DNA]</scope>
    <source>
        <strain evidence="2">Urdbean</strain>
    </source>
</reference>
<dbReference type="CDD" id="cd12108">
    <property type="entry name" value="Hr-like"/>
    <property type="match status" value="1"/>
</dbReference>
<gene>
    <name evidence="2" type="ORF">V8G54_002508</name>
</gene>
<sequence>SASPLKDDLKCSKPESPILIFLFFHKAIRNELEALHRLALAFATGNRSDIQPLSERYHFLSSMYRHHSNAEDEVIFPALDIRVKNVAQTYSLEHKGENNLFDHLFELLNSSINNDETFPRELASCTGALQTSVSQHMAKEEEQLLSSVDGVARLVVKVSVCLQVHQAAVLHINSLTLKNTLIHYPVLVHLHYLIDIAQY</sequence>
<dbReference type="AlphaFoldDB" id="A0AAQ3S980"/>
<evidence type="ECO:0000313" key="2">
    <source>
        <dbReference type="EMBL" id="WVZ23964.1"/>
    </source>
</evidence>
<protein>
    <recommendedName>
        <fullName evidence="1">Hemerythrin-like domain-containing protein</fullName>
    </recommendedName>
</protein>
<keyword evidence="3" id="KW-1185">Reference proteome</keyword>
<evidence type="ECO:0000313" key="3">
    <source>
        <dbReference type="Proteomes" id="UP001374535"/>
    </source>
</evidence>
<feature type="non-terminal residue" evidence="2">
    <location>
        <position position="199"/>
    </location>
</feature>